<dbReference type="InterPro" id="IPR011467">
    <property type="entry name" value="DUF1573"/>
</dbReference>
<proteinExistence type="predicted"/>
<dbReference type="Pfam" id="PF07610">
    <property type="entry name" value="DUF1573"/>
    <property type="match status" value="1"/>
</dbReference>
<evidence type="ECO:0000313" key="2">
    <source>
        <dbReference type="Proteomes" id="UP000501982"/>
    </source>
</evidence>
<sequence>MKVELYFILGVSYFLLSACQSKYEKKVTRMVQEWQGKSIKFPADCIFTRQIKDTVDYRIPDSPYKILVYVDSIGCVSCKLRLPIWKEFIKKIDSISDQEIPVLFFFHPKDYKEVRYMLKRYEFDHPICIDRDNRFYKLNLFPTNIMFQTFLLDKQNRVCLIGNPVHNLNVQDLYLKQIQGYTQENPVPNTILQTEREEYDMGIVNNGSIKEMIITLYNEGHYPFYIRGITTSCDCIETSYDWKKIPVNQKKSITIRFKAEQIGDFYRTINIYGNIPRKSLTVNFTGFVK</sequence>
<dbReference type="EMBL" id="CP051672">
    <property type="protein sequence ID" value="QJE29817.1"/>
    <property type="molecule type" value="Genomic_DNA"/>
</dbReference>
<dbReference type="PROSITE" id="PS51257">
    <property type="entry name" value="PROKAR_LIPOPROTEIN"/>
    <property type="match status" value="1"/>
</dbReference>
<dbReference type="Proteomes" id="UP000501982">
    <property type="component" value="Chromosome"/>
</dbReference>
<accession>A0A7L5EF90</accession>
<evidence type="ECO:0000313" key="1">
    <source>
        <dbReference type="EMBL" id="QJE29817.1"/>
    </source>
</evidence>
<name>A0A7L5EF90_PARDI</name>
<protein>
    <submittedName>
        <fullName evidence="1">DUF1573 domain-containing protein</fullName>
    </submittedName>
</protein>
<reference evidence="1 2" key="1">
    <citation type="submission" date="2020-04" db="EMBL/GenBank/DDBJ databases">
        <title>Complete Genomes and Methylome analysis of CBBP consortium that reverse antibiotic-induced susceptibility to vancomycin-resistant Enterococcus faecium infection.</title>
        <authorList>
            <person name="Fomenkov A."/>
            <person name="Zhang Z."/>
            <person name="Pamer E."/>
            <person name="Roberts R.J."/>
        </authorList>
    </citation>
    <scope>NUCLEOTIDE SEQUENCE [LARGE SCALE GENOMIC DNA]</scope>
    <source>
        <strain evidence="2">CBBP</strain>
    </source>
</reference>
<dbReference type="InterPro" id="IPR036249">
    <property type="entry name" value="Thioredoxin-like_sf"/>
</dbReference>
<organism evidence="1 2">
    <name type="scientific">Parabacteroides distasonis</name>
    <dbReference type="NCBI Taxonomy" id="823"/>
    <lineage>
        <taxon>Bacteria</taxon>
        <taxon>Pseudomonadati</taxon>
        <taxon>Bacteroidota</taxon>
        <taxon>Bacteroidia</taxon>
        <taxon>Bacteroidales</taxon>
        <taxon>Tannerellaceae</taxon>
        <taxon>Parabacteroides</taxon>
    </lineage>
</organism>
<gene>
    <name evidence="1" type="ORF">HHO38_16600</name>
</gene>
<dbReference type="Gene3D" id="3.40.30.10">
    <property type="entry name" value="Glutaredoxin"/>
    <property type="match status" value="1"/>
</dbReference>
<dbReference type="Gene3D" id="2.60.40.10">
    <property type="entry name" value="Immunoglobulins"/>
    <property type="match status" value="1"/>
</dbReference>
<dbReference type="AlphaFoldDB" id="A0A7L5EF90"/>
<dbReference type="SUPFAM" id="SSF52833">
    <property type="entry name" value="Thioredoxin-like"/>
    <property type="match status" value="1"/>
</dbReference>
<dbReference type="RefSeq" id="WP_170106054.1">
    <property type="nucleotide sequence ID" value="NZ_CP051672.1"/>
</dbReference>
<dbReference type="InterPro" id="IPR013783">
    <property type="entry name" value="Ig-like_fold"/>
</dbReference>